<dbReference type="Pfam" id="PF13515">
    <property type="entry name" value="FUSC_2"/>
    <property type="match status" value="1"/>
</dbReference>
<dbReference type="GO" id="GO:0016020">
    <property type="term" value="C:membrane"/>
    <property type="evidence" value="ECO:0007669"/>
    <property type="project" value="UniProtKB-SubCell"/>
</dbReference>
<dbReference type="EMBL" id="FNDT01000007">
    <property type="protein sequence ID" value="SDI18127.1"/>
    <property type="molecule type" value="Genomic_DNA"/>
</dbReference>
<evidence type="ECO:0000313" key="7">
    <source>
        <dbReference type="EMBL" id="SDI18127.1"/>
    </source>
</evidence>
<sequence length="375" mass="40387">MTRRSRLDRARSFMRNRSRVGLRRSRSSLLPAVQITVGAVGAYAFAEQVLGHEGPLFAATSALIALGFSRDPRLRRVLEVGIGCTLGIAVGDVLLAVLGTGLWQAAVVLFISVLLARFLDSGTIFTTQLALQSLLVVLLPAPDGGPFTRSADAIVGGVIALLITMAIPRDPRREPKGDVRKLLGELSGVLRENSQALTSSDHTQAWHALIRARNCQPLMDGLSGSLRAATEVAQISPAYRRHRSELGELRGAIGFIDLAIRNSRVFSRRLTSVINHAALSDEAVQSLAQVIEDTADAVDVLALALHSVSTAERDQHLRRAREDLAAVATTLHPARLNVQRLEGEGLVILYRPLVVDLLQATGLSHDDAAGYLPKL</sequence>
<protein>
    <submittedName>
        <fullName evidence="7">Uncharacterized membrane protein YgaE, UPF0421/DUF939 family</fullName>
    </submittedName>
</protein>
<evidence type="ECO:0000256" key="3">
    <source>
        <dbReference type="ARBA" id="ARBA00022989"/>
    </source>
</evidence>
<dbReference type="AlphaFoldDB" id="A0A1G8IH57"/>
<comment type="subcellular location">
    <subcellularLocation>
        <location evidence="1">Membrane</location>
        <topology evidence="1">Multi-pass membrane protein</topology>
    </subcellularLocation>
</comment>
<evidence type="ECO:0000259" key="6">
    <source>
        <dbReference type="Pfam" id="PF13515"/>
    </source>
</evidence>
<keyword evidence="3 5" id="KW-1133">Transmembrane helix</keyword>
<evidence type="ECO:0000256" key="5">
    <source>
        <dbReference type="SAM" id="Phobius"/>
    </source>
</evidence>
<keyword evidence="8" id="KW-1185">Reference proteome</keyword>
<dbReference type="RefSeq" id="WP_090586208.1">
    <property type="nucleotide sequence ID" value="NZ_FNDT01000007.1"/>
</dbReference>
<dbReference type="STRING" id="335973.SAMN04488693_10714"/>
<organism evidence="7 8">
    <name type="scientific">Arthrobacter subterraneus</name>
    <dbReference type="NCBI Taxonomy" id="335973"/>
    <lineage>
        <taxon>Bacteria</taxon>
        <taxon>Bacillati</taxon>
        <taxon>Actinomycetota</taxon>
        <taxon>Actinomycetes</taxon>
        <taxon>Micrococcales</taxon>
        <taxon>Micrococcaceae</taxon>
        <taxon>Arthrobacter</taxon>
    </lineage>
</organism>
<dbReference type="Proteomes" id="UP000199258">
    <property type="component" value="Unassembled WGS sequence"/>
</dbReference>
<feature type="transmembrane region" description="Helical" evidence="5">
    <location>
        <begin position="102"/>
        <end position="119"/>
    </location>
</feature>
<accession>A0A1G8IH57</accession>
<dbReference type="InterPro" id="IPR049453">
    <property type="entry name" value="Memb_transporter_dom"/>
</dbReference>
<proteinExistence type="predicted"/>
<evidence type="ECO:0000256" key="2">
    <source>
        <dbReference type="ARBA" id="ARBA00022692"/>
    </source>
</evidence>
<name>A0A1G8IH57_9MICC</name>
<feature type="domain" description="Integral membrane bound transporter" evidence="6">
    <location>
        <begin position="44"/>
        <end position="163"/>
    </location>
</feature>
<gene>
    <name evidence="7" type="ORF">SAMN04488693_10714</name>
</gene>
<keyword evidence="4 5" id="KW-0472">Membrane</keyword>
<keyword evidence="2 5" id="KW-0812">Transmembrane</keyword>
<evidence type="ECO:0000256" key="4">
    <source>
        <dbReference type="ARBA" id="ARBA00023136"/>
    </source>
</evidence>
<dbReference type="OrthoDB" id="5198202at2"/>
<evidence type="ECO:0000256" key="1">
    <source>
        <dbReference type="ARBA" id="ARBA00004141"/>
    </source>
</evidence>
<reference evidence="7 8" key="1">
    <citation type="submission" date="2016-10" db="EMBL/GenBank/DDBJ databases">
        <authorList>
            <person name="de Groot N.N."/>
        </authorList>
    </citation>
    <scope>NUCLEOTIDE SEQUENCE [LARGE SCALE GENOMIC DNA]</scope>
    <source>
        <strain evidence="7 8">NP_1H</strain>
    </source>
</reference>
<evidence type="ECO:0000313" key="8">
    <source>
        <dbReference type="Proteomes" id="UP000199258"/>
    </source>
</evidence>